<dbReference type="EMBL" id="BJXR01000002">
    <property type="protein sequence ID" value="GEN04979.1"/>
    <property type="molecule type" value="Genomic_DNA"/>
</dbReference>
<dbReference type="Proteomes" id="UP000321514">
    <property type="component" value="Unassembled WGS sequence"/>
</dbReference>
<name>A0A511SSQ2_MYXFU</name>
<evidence type="ECO:0000313" key="4">
    <source>
        <dbReference type="Proteomes" id="UP000321514"/>
    </source>
</evidence>
<keyword evidence="3" id="KW-1185">Reference proteome</keyword>
<dbReference type="STRING" id="1334629.MFUL124B02_08270"/>
<proteinExistence type="predicted"/>
<reference evidence="1 4" key="2">
    <citation type="submission" date="2019-07" db="EMBL/GenBank/DDBJ databases">
        <title>Whole genome shotgun sequence of Myxococcus fulvus NBRC 100333.</title>
        <authorList>
            <person name="Hosoyama A."/>
            <person name="Uohara A."/>
            <person name="Ohji S."/>
            <person name="Ichikawa N."/>
        </authorList>
    </citation>
    <scope>NUCLEOTIDE SEQUENCE [LARGE SCALE GENOMIC DNA]</scope>
    <source>
        <strain evidence="1 4">NBRC 100333</strain>
    </source>
</reference>
<accession>A0A511SSQ2</accession>
<comment type="caution">
    <text evidence="1">The sequence shown here is derived from an EMBL/GenBank/DDBJ whole genome shotgun (WGS) entry which is preliminary data.</text>
</comment>
<dbReference type="Proteomes" id="UP000183760">
    <property type="component" value="Unassembled WGS sequence"/>
</dbReference>
<evidence type="ECO:0000313" key="1">
    <source>
        <dbReference type="EMBL" id="GEN04979.1"/>
    </source>
</evidence>
<sequence length="39" mass="4206">MGRPQPQGDAGRAVALVPKMFGRRSQGFWGTPLQGSSFE</sequence>
<reference evidence="2 3" key="1">
    <citation type="submission" date="2016-10" db="EMBL/GenBank/DDBJ databases">
        <authorList>
            <person name="Varghese N."/>
            <person name="Submissions S."/>
        </authorList>
    </citation>
    <scope>NUCLEOTIDE SEQUENCE [LARGE SCALE GENOMIC DNA]</scope>
    <source>
        <strain evidence="2 3">DSM 16525</strain>
    </source>
</reference>
<gene>
    <name evidence="1" type="ORF">MFU01_00160</name>
    <name evidence="2" type="ORF">SAMN05443572_1011477</name>
</gene>
<evidence type="ECO:0000313" key="3">
    <source>
        <dbReference type="Proteomes" id="UP000183760"/>
    </source>
</evidence>
<evidence type="ECO:0000313" key="2">
    <source>
        <dbReference type="EMBL" id="SET21834.1"/>
    </source>
</evidence>
<dbReference type="AlphaFoldDB" id="A0A511SSQ2"/>
<protein>
    <submittedName>
        <fullName evidence="1">Uncharacterized protein</fullName>
    </submittedName>
</protein>
<organism evidence="1 4">
    <name type="scientific">Myxococcus fulvus</name>
    <dbReference type="NCBI Taxonomy" id="33"/>
    <lineage>
        <taxon>Bacteria</taxon>
        <taxon>Pseudomonadati</taxon>
        <taxon>Myxococcota</taxon>
        <taxon>Myxococcia</taxon>
        <taxon>Myxococcales</taxon>
        <taxon>Cystobacterineae</taxon>
        <taxon>Myxococcaceae</taxon>
        <taxon>Myxococcus</taxon>
    </lineage>
</organism>
<dbReference type="EMBL" id="FOIB01000001">
    <property type="protein sequence ID" value="SET21834.1"/>
    <property type="molecule type" value="Genomic_DNA"/>
</dbReference>